<accession>A0A5A7SB57</accession>
<dbReference type="InterPro" id="IPR002577">
    <property type="entry name" value="HTH_HxlR"/>
</dbReference>
<dbReference type="PANTHER" id="PTHR33204:SF39">
    <property type="entry name" value="TRANSCRIPTIONAL REGULATORY PROTEIN"/>
    <property type="match status" value="1"/>
</dbReference>
<proteinExistence type="predicted"/>
<gene>
    <name evidence="5" type="ORF">FOY51_17925</name>
</gene>
<dbReference type="Proteomes" id="UP000322244">
    <property type="component" value="Unassembled WGS sequence"/>
</dbReference>
<dbReference type="OrthoDB" id="370168at2"/>
<dbReference type="InterPro" id="IPR036390">
    <property type="entry name" value="WH_DNA-bd_sf"/>
</dbReference>
<feature type="domain" description="HTH hxlR-type" evidence="4">
    <location>
        <begin position="6"/>
        <end position="86"/>
    </location>
</feature>
<dbReference type="SUPFAM" id="SSF46785">
    <property type="entry name" value="Winged helix' DNA-binding domain"/>
    <property type="match status" value="1"/>
</dbReference>
<evidence type="ECO:0000256" key="2">
    <source>
        <dbReference type="ARBA" id="ARBA00023125"/>
    </source>
</evidence>
<dbReference type="PANTHER" id="PTHR33204">
    <property type="entry name" value="TRANSCRIPTIONAL REGULATOR, MARR FAMILY"/>
    <property type="match status" value="1"/>
</dbReference>
<sequence length="86" mass="9557">MFAPECPSSIMPIRVGDKWSAGVLLSLADGPRRFSELRVPLRATPKVLTETLRAMERDGMITRTVYAEEHLPTVLAARAAYQEKVS</sequence>
<keyword evidence="2" id="KW-0238">DNA-binding</keyword>
<dbReference type="EMBL" id="VLNY01000008">
    <property type="protein sequence ID" value="KAA0021803.1"/>
    <property type="molecule type" value="Genomic_DNA"/>
</dbReference>
<protein>
    <submittedName>
        <fullName evidence="5">Helix-turn-helix transcriptional regulator</fullName>
    </submittedName>
</protein>
<dbReference type="InterPro" id="IPR036388">
    <property type="entry name" value="WH-like_DNA-bd_sf"/>
</dbReference>
<comment type="caution">
    <text evidence="5">The sequence shown here is derived from an EMBL/GenBank/DDBJ whole genome shotgun (WGS) entry which is preliminary data.</text>
</comment>
<dbReference type="AlphaFoldDB" id="A0A5A7SB57"/>
<dbReference type="GO" id="GO:0003677">
    <property type="term" value="F:DNA binding"/>
    <property type="evidence" value="ECO:0007669"/>
    <property type="project" value="UniProtKB-KW"/>
</dbReference>
<dbReference type="Pfam" id="PF01638">
    <property type="entry name" value="HxlR"/>
    <property type="match status" value="1"/>
</dbReference>
<evidence type="ECO:0000313" key="6">
    <source>
        <dbReference type="Proteomes" id="UP000322244"/>
    </source>
</evidence>
<reference evidence="5 6" key="1">
    <citation type="submission" date="2019-07" db="EMBL/GenBank/DDBJ databases">
        <title>Rhodococcus cavernicolus sp. nov., isolated from a cave.</title>
        <authorList>
            <person name="Lee S.D."/>
        </authorList>
    </citation>
    <scope>NUCLEOTIDE SEQUENCE [LARGE SCALE GENOMIC DNA]</scope>
    <source>
        <strain evidence="5 6">C1-24</strain>
    </source>
</reference>
<evidence type="ECO:0000256" key="1">
    <source>
        <dbReference type="ARBA" id="ARBA00023015"/>
    </source>
</evidence>
<organism evidence="5 6">
    <name type="scientific">Antrihabitans cavernicola</name>
    <dbReference type="NCBI Taxonomy" id="2495913"/>
    <lineage>
        <taxon>Bacteria</taxon>
        <taxon>Bacillati</taxon>
        <taxon>Actinomycetota</taxon>
        <taxon>Actinomycetes</taxon>
        <taxon>Mycobacteriales</taxon>
        <taxon>Nocardiaceae</taxon>
        <taxon>Antrihabitans</taxon>
    </lineage>
</organism>
<evidence type="ECO:0000256" key="3">
    <source>
        <dbReference type="ARBA" id="ARBA00023163"/>
    </source>
</evidence>
<evidence type="ECO:0000313" key="5">
    <source>
        <dbReference type="EMBL" id="KAA0021803.1"/>
    </source>
</evidence>
<name>A0A5A7SB57_9NOCA</name>
<keyword evidence="6" id="KW-1185">Reference proteome</keyword>
<keyword evidence="1" id="KW-0805">Transcription regulation</keyword>
<keyword evidence="3" id="KW-0804">Transcription</keyword>
<dbReference type="Gene3D" id="1.10.10.10">
    <property type="entry name" value="Winged helix-like DNA-binding domain superfamily/Winged helix DNA-binding domain"/>
    <property type="match status" value="1"/>
</dbReference>
<evidence type="ECO:0000259" key="4">
    <source>
        <dbReference type="PROSITE" id="PS51118"/>
    </source>
</evidence>
<dbReference type="PROSITE" id="PS51118">
    <property type="entry name" value="HTH_HXLR"/>
    <property type="match status" value="1"/>
</dbReference>